<dbReference type="RefSeq" id="WP_068688134.1">
    <property type="nucleotide sequence ID" value="NZ_CP063196.1"/>
</dbReference>
<dbReference type="Proteomes" id="UP000265719">
    <property type="component" value="Chromosome"/>
</dbReference>
<dbReference type="Pfam" id="PF11695">
    <property type="entry name" value="DUF3291"/>
    <property type="match status" value="1"/>
</dbReference>
<dbReference type="SUPFAM" id="SSF54909">
    <property type="entry name" value="Dimeric alpha+beta barrel"/>
    <property type="match status" value="1"/>
</dbReference>
<dbReference type="OrthoDB" id="2376237at2"/>
<dbReference type="InterPro" id="IPR021708">
    <property type="entry name" value="DUF3291"/>
</dbReference>
<dbReference type="InterPro" id="IPR011008">
    <property type="entry name" value="Dimeric_a/b-barrel"/>
</dbReference>
<dbReference type="AlphaFoldDB" id="A0A399FY82"/>
<gene>
    <name evidence="1" type="ORF">NI17_016900</name>
</gene>
<evidence type="ECO:0000313" key="2">
    <source>
        <dbReference type="Proteomes" id="UP000265719"/>
    </source>
</evidence>
<protein>
    <submittedName>
        <fullName evidence="1">DUF3291 domain-containing protein</fullName>
    </submittedName>
</protein>
<name>A0A399FY82_9ACTN</name>
<reference evidence="1" key="1">
    <citation type="submission" date="2020-10" db="EMBL/GenBank/DDBJ databases">
        <title>De novo genome project of the cellulose decomposer Thermobifida halotolerans type strain.</title>
        <authorList>
            <person name="Nagy I."/>
            <person name="Horvath B."/>
            <person name="Kukolya J."/>
            <person name="Nagy I."/>
            <person name="Orsini M."/>
        </authorList>
    </citation>
    <scope>NUCLEOTIDE SEQUENCE</scope>
    <source>
        <strain evidence="1">DSM 44931</strain>
    </source>
</reference>
<dbReference type="EMBL" id="CP063196">
    <property type="protein sequence ID" value="UOE18489.1"/>
    <property type="molecule type" value="Genomic_DNA"/>
</dbReference>
<organism evidence="1 2">
    <name type="scientific">Thermobifida halotolerans</name>
    <dbReference type="NCBI Taxonomy" id="483545"/>
    <lineage>
        <taxon>Bacteria</taxon>
        <taxon>Bacillati</taxon>
        <taxon>Actinomycetota</taxon>
        <taxon>Actinomycetes</taxon>
        <taxon>Streptosporangiales</taxon>
        <taxon>Nocardiopsidaceae</taxon>
        <taxon>Thermobifida</taxon>
    </lineage>
</organism>
<evidence type="ECO:0000313" key="1">
    <source>
        <dbReference type="EMBL" id="UOE18489.1"/>
    </source>
</evidence>
<dbReference type="KEGG" id="thao:NI17_016900"/>
<sequence length="149" mass="16859">MSGHHLAQLNVGTLKAPLDSPALADFVALLDPVNALADASPGFVWRFRSEGTDDATSERFFGDDLILNLSVWESVEALWEFTYRSDHLDALRRRREWMVPMTGRFLVLWWIPAGHVPTLAEAGERLDLLREKGPTEHAFDFRTRFPAPA</sequence>
<proteinExistence type="predicted"/>
<keyword evidence="2" id="KW-1185">Reference proteome</keyword>
<accession>A0A399FY82</accession>